<dbReference type="GO" id="GO:0042781">
    <property type="term" value="F:3'-tRNA processing endoribonuclease activity"/>
    <property type="evidence" value="ECO:0007669"/>
    <property type="project" value="UniProtKB-EC"/>
</dbReference>
<evidence type="ECO:0000256" key="5">
    <source>
        <dbReference type="ARBA" id="ARBA00007823"/>
    </source>
</evidence>
<dbReference type="GO" id="GO:0005634">
    <property type="term" value="C:nucleus"/>
    <property type="evidence" value="ECO:0007669"/>
    <property type="project" value="UniProtKB-SubCell"/>
</dbReference>
<evidence type="ECO:0000256" key="15">
    <source>
        <dbReference type="ARBA" id="ARBA00022946"/>
    </source>
</evidence>
<evidence type="ECO:0000256" key="19">
    <source>
        <dbReference type="ARBA" id="ARBA00030729"/>
    </source>
</evidence>
<reference evidence="26" key="1">
    <citation type="submission" date="2015-11" db="EMBL/GenBank/DDBJ databases">
        <title>De novo transcriptome assembly of four potential Pierce s Disease insect vectors from Arizona vineyards.</title>
        <authorList>
            <person name="Tassone E.E."/>
        </authorList>
    </citation>
    <scope>NUCLEOTIDE SEQUENCE</scope>
</reference>
<evidence type="ECO:0000256" key="12">
    <source>
        <dbReference type="ARBA" id="ARBA00022759"/>
    </source>
</evidence>
<feature type="compositionally biased region" description="Basic and acidic residues" evidence="24">
    <location>
        <begin position="265"/>
        <end position="277"/>
    </location>
</feature>
<evidence type="ECO:0000256" key="20">
    <source>
        <dbReference type="ARBA" id="ARBA00032104"/>
    </source>
</evidence>
<evidence type="ECO:0000256" key="11">
    <source>
        <dbReference type="ARBA" id="ARBA00022723"/>
    </source>
</evidence>
<evidence type="ECO:0000256" key="8">
    <source>
        <dbReference type="ARBA" id="ARBA00022553"/>
    </source>
</evidence>
<dbReference type="GO" id="GO:0046872">
    <property type="term" value="F:metal ion binding"/>
    <property type="evidence" value="ECO:0007669"/>
    <property type="project" value="UniProtKB-KW"/>
</dbReference>
<evidence type="ECO:0000256" key="4">
    <source>
        <dbReference type="ARBA" id="ARBA00004305"/>
    </source>
</evidence>
<keyword evidence="16" id="KW-0496">Mitochondrion</keyword>
<evidence type="ECO:0000256" key="17">
    <source>
        <dbReference type="ARBA" id="ARBA00023242"/>
    </source>
</evidence>
<keyword evidence="17" id="KW-0539">Nucleus</keyword>
<evidence type="ECO:0000256" key="1">
    <source>
        <dbReference type="ARBA" id="ARBA00000402"/>
    </source>
</evidence>
<evidence type="ECO:0000256" key="16">
    <source>
        <dbReference type="ARBA" id="ARBA00023128"/>
    </source>
</evidence>
<comment type="cofactor">
    <cofactor evidence="2">
        <name>Zn(2+)</name>
        <dbReference type="ChEBI" id="CHEBI:29105"/>
    </cofactor>
</comment>
<comment type="catalytic activity">
    <reaction evidence="1">
        <text>Endonucleolytic cleavage of RNA, removing extra 3' nucleotides from tRNA precursor, generating 3' termini of tRNAs. A 3'-hydroxy group is left at the tRNA terminus and a 5'-phosphoryl group is left at the trailer molecule.</text>
        <dbReference type="EC" id="3.1.26.11"/>
    </reaction>
</comment>
<keyword evidence="13" id="KW-0378">Hydrolase</keyword>
<evidence type="ECO:0000256" key="2">
    <source>
        <dbReference type="ARBA" id="ARBA00001947"/>
    </source>
</evidence>
<protein>
    <recommendedName>
        <fullName evidence="7">Zinc phosphodiesterase ELAC protein 2</fullName>
        <ecNumber evidence="6">3.1.26.11</ecNumber>
    </recommendedName>
    <alternativeName>
        <fullName evidence="21">ElaC homolog protein 2</fullName>
    </alternativeName>
    <alternativeName>
        <fullName evidence="19">Ribonuclease Z 2</fullName>
    </alternativeName>
    <alternativeName>
        <fullName evidence="20">tRNA 3 endonuclease 2</fullName>
    </alternativeName>
    <alternativeName>
        <fullName evidence="18">tRNase Z 2</fullName>
    </alternativeName>
</protein>
<feature type="compositionally biased region" description="Low complexity" evidence="24">
    <location>
        <begin position="237"/>
        <end position="248"/>
    </location>
</feature>
<comment type="subunit">
    <text evidence="23">Homodimer. Interacts with PTCD1.</text>
</comment>
<dbReference type="EC" id="3.1.26.11" evidence="6"/>
<evidence type="ECO:0000256" key="9">
    <source>
        <dbReference type="ARBA" id="ARBA00022694"/>
    </source>
</evidence>
<dbReference type="InterPro" id="IPR027794">
    <property type="entry name" value="tRNase_Z_dom"/>
</dbReference>
<evidence type="ECO:0000256" key="7">
    <source>
        <dbReference type="ARBA" id="ARBA00013357"/>
    </source>
</evidence>
<evidence type="ECO:0000256" key="21">
    <source>
        <dbReference type="ARBA" id="ARBA00032616"/>
    </source>
</evidence>
<evidence type="ECO:0000256" key="22">
    <source>
        <dbReference type="ARBA" id="ARBA00046098"/>
    </source>
</evidence>
<name>A0A1B6FUU4_9HEMI</name>
<keyword evidence="10" id="KW-0540">Nuclease</keyword>
<keyword evidence="14" id="KW-0862">Zinc</keyword>
<keyword evidence="9" id="KW-0819">tRNA processing</keyword>
<evidence type="ECO:0000259" key="25">
    <source>
        <dbReference type="Pfam" id="PF13691"/>
    </source>
</evidence>
<dbReference type="CDD" id="cd07718">
    <property type="entry name" value="RNaseZ_ELAC1_ELAC2-C-term-like_MBL-fold"/>
    <property type="match status" value="1"/>
</dbReference>
<dbReference type="AlphaFoldDB" id="A0A1B6FUU4"/>
<dbReference type="InterPro" id="IPR036866">
    <property type="entry name" value="RibonucZ/Hydroxyglut_hydro"/>
</dbReference>
<comment type="subcellular location">
    <subcellularLocation>
        <location evidence="4">Mitochondrion matrix</location>
    </subcellularLocation>
    <subcellularLocation>
        <location evidence="3">Nucleus</location>
    </subcellularLocation>
</comment>
<organism evidence="26">
    <name type="scientific">Cuerna arida</name>
    <dbReference type="NCBI Taxonomy" id="1464854"/>
    <lineage>
        <taxon>Eukaryota</taxon>
        <taxon>Metazoa</taxon>
        <taxon>Ecdysozoa</taxon>
        <taxon>Arthropoda</taxon>
        <taxon>Hexapoda</taxon>
        <taxon>Insecta</taxon>
        <taxon>Pterygota</taxon>
        <taxon>Neoptera</taxon>
        <taxon>Paraneoptera</taxon>
        <taxon>Hemiptera</taxon>
        <taxon>Auchenorrhyncha</taxon>
        <taxon>Membracoidea</taxon>
        <taxon>Cicadellidae</taxon>
        <taxon>Cicadellinae</taxon>
        <taxon>Proconiini</taxon>
        <taxon>Cuerna</taxon>
    </lineage>
</organism>
<keyword evidence="12" id="KW-0255">Endonuclease</keyword>
<dbReference type="PANTHER" id="PTHR12553">
    <property type="entry name" value="ZINC PHOSPHODIESTERASE ELAC PROTEIN 2"/>
    <property type="match status" value="1"/>
</dbReference>
<evidence type="ECO:0000256" key="13">
    <source>
        <dbReference type="ARBA" id="ARBA00022801"/>
    </source>
</evidence>
<evidence type="ECO:0000256" key="10">
    <source>
        <dbReference type="ARBA" id="ARBA00022722"/>
    </source>
</evidence>
<evidence type="ECO:0000256" key="3">
    <source>
        <dbReference type="ARBA" id="ARBA00004123"/>
    </source>
</evidence>
<dbReference type="PANTHER" id="PTHR12553:SF49">
    <property type="entry name" value="ZINC PHOSPHODIESTERASE ELAC PROTEIN 2"/>
    <property type="match status" value="1"/>
</dbReference>
<evidence type="ECO:0000256" key="18">
    <source>
        <dbReference type="ARBA" id="ARBA00030689"/>
    </source>
</evidence>
<keyword evidence="8" id="KW-0597">Phosphoprotein</keyword>
<dbReference type="FunFam" id="3.60.15.10:FF:000014">
    <property type="entry name" value="Zinc phosphodiesterase ELAC protein 2"/>
    <property type="match status" value="1"/>
</dbReference>
<evidence type="ECO:0000313" key="26">
    <source>
        <dbReference type="EMBL" id="JAS53909.1"/>
    </source>
</evidence>
<dbReference type="GO" id="GO:1990180">
    <property type="term" value="P:mitochondrial tRNA 3'-end processing"/>
    <property type="evidence" value="ECO:0007669"/>
    <property type="project" value="TreeGrafter"/>
</dbReference>
<dbReference type="SUPFAM" id="SSF56281">
    <property type="entry name" value="Metallo-hydrolase/oxidoreductase"/>
    <property type="match status" value="2"/>
</dbReference>
<evidence type="ECO:0000256" key="24">
    <source>
        <dbReference type="SAM" id="MobiDB-lite"/>
    </source>
</evidence>
<dbReference type="Gene3D" id="3.60.15.10">
    <property type="entry name" value="Ribonuclease Z/Hydroxyacylglutathione hydrolase-like"/>
    <property type="match status" value="2"/>
</dbReference>
<accession>A0A1B6FUU4</accession>
<evidence type="ECO:0000256" key="6">
    <source>
        <dbReference type="ARBA" id="ARBA00012477"/>
    </source>
</evidence>
<comment type="function">
    <text evidence="22">Zinc phosphodiesterase, which displays mitochondrial tRNA 3'-processing endonuclease activity. Involved in tRNA maturation, by removing a 3'-trailer from precursor tRNA. Associates with mitochondrial DNA complexes at the nucleoids to initiate RNA processing and ribosome assembly.</text>
</comment>
<feature type="domain" description="tRNase Z endonuclease" evidence="25">
    <location>
        <begin position="87"/>
        <end position="134"/>
    </location>
</feature>
<keyword evidence="11" id="KW-0479">Metal-binding</keyword>
<comment type="similarity">
    <text evidence="5">Belongs to the RNase Z family.</text>
</comment>
<dbReference type="InterPro" id="IPR047151">
    <property type="entry name" value="RNZ2-like"/>
</dbReference>
<proteinExistence type="inferred from homology"/>
<gene>
    <name evidence="26" type="ORF">g.34009</name>
</gene>
<sequence length="845" mass="94743">MIYMFNIYSVVNYIKRGRCKFFKALRHFSSSDTDHLFNIISKMPKNTTHTVALKKHRQKLKEKGQKYAPGTVTLQVLGSGASGAPRSLYVFTDQSRYLFNCGEGTQRLAHEHKMKLSKLEHIFLTHPSWENIGGLPGVSLTIQDVGVPQITIHGPQGTDEIFVATRKFVVLRHLVIKMASCDKNTIFEDNVMKVQYVPLYTPAAKRWLATPASERSPPRTPELGLGSEDSTDDDVDYYSYWQTGSRPSSPDRDGSPGRSKKRRHLSPESRSGKDDRPPPGSISMAYVCRLNDRPGTLNLQACVSHGVPPGPLLGKLKAGEDVTLADGTVVLSKDVTSPDEPGPVFIVVECPTEEFLDSLEEEEMFKRHQASATDPNITAYLVVHFTPPHIMANPRYQGWMSKFSPSTHHLVLNSSNHCMGSVAVHRIQHKLHLLDQQIFPLLGDQGIPLVARNCSSEAMEVNGLDNIQKFFSIIKGNTFTNISLRPQRFFDSSSKLVLEPEVYRQETLAVEGFPEALRSLKEQLTSIEDDQRDFPQVVFLGTGSCIPNKTRNTSGILIHLSDTISMIVDCGEATYGQLVRLYGQTRSDEVIRNVRAIYVSHLHADHHIGLVGLLKARLRLGGLAPLYLLAPRQIRTWLHTYHRHFEPILPSLQLIPNGELLYNDCTLEDATMSQLLESVGLTQVQTCYVKHCPNAFGIALTHADGWKITYSGDTMPSDNLIKLGKDSDLLIHEATMEDDLEGEAKLKMHSTTSQAVQVGRQMAARFTLLTHFSQRYAKVPIFSDSFTANVGIAFDNMQVRLSDLPKLPLMYSALKLMFAEHYEEMELKAIKRQLQQERELTRVST</sequence>
<dbReference type="EMBL" id="GECZ01015860">
    <property type="protein sequence ID" value="JAS53909.1"/>
    <property type="molecule type" value="Transcribed_RNA"/>
</dbReference>
<dbReference type="GO" id="GO:0042645">
    <property type="term" value="C:mitochondrial nucleoid"/>
    <property type="evidence" value="ECO:0007669"/>
    <property type="project" value="UniProtKB-ARBA"/>
</dbReference>
<keyword evidence="15" id="KW-0809">Transit peptide</keyword>
<evidence type="ECO:0000256" key="14">
    <source>
        <dbReference type="ARBA" id="ARBA00022833"/>
    </source>
</evidence>
<dbReference type="Pfam" id="PF23023">
    <property type="entry name" value="Anti-Pycsar_Apyc1"/>
    <property type="match status" value="1"/>
</dbReference>
<dbReference type="Pfam" id="PF13691">
    <property type="entry name" value="Lactamase_B_4"/>
    <property type="match status" value="1"/>
</dbReference>
<evidence type="ECO:0000256" key="23">
    <source>
        <dbReference type="ARBA" id="ARBA00047136"/>
    </source>
</evidence>
<feature type="region of interest" description="Disordered" evidence="24">
    <location>
        <begin position="210"/>
        <end position="284"/>
    </location>
</feature>